<sequence length="152" mass="16950">MSSSNIATHALSNLNDPQQSMVHTYHQLIRFITSKRRDDSIPVNNPETAKVLDIDDQVNGGESGASHLLPHDCTKQESYVCALKIIKKKIQKIVLEKQKTKPTSARGPPKDPIGSTRLKNPKIVLLDFEAAQSIEFMEVFGCATQGCYFCFF</sequence>
<protein>
    <submittedName>
        <fullName evidence="1">Uncharacterized protein</fullName>
    </submittedName>
</protein>
<keyword evidence="2" id="KW-1185">Reference proteome</keyword>
<gene>
    <name evidence="1" type="ORF">DSO57_1031386</name>
</gene>
<evidence type="ECO:0000313" key="1">
    <source>
        <dbReference type="EMBL" id="KAJ9072039.1"/>
    </source>
</evidence>
<evidence type="ECO:0000313" key="2">
    <source>
        <dbReference type="Proteomes" id="UP001165960"/>
    </source>
</evidence>
<comment type="caution">
    <text evidence="1">The sequence shown here is derived from an EMBL/GenBank/DDBJ whole genome shotgun (WGS) entry which is preliminary data.</text>
</comment>
<name>A0ACC2TBG4_9FUNG</name>
<dbReference type="EMBL" id="QTSX02003065">
    <property type="protein sequence ID" value="KAJ9072039.1"/>
    <property type="molecule type" value="Genomic_DNA"/>
</dbReference>
<organism evidence="1 2">
    <name type="scientific">Entomophthora muscae</name>
    <dbReference type="NCBI Taxonomy" id="34485"/>
    <lineage>
        <taxon>Eukaryota</taxon>
        <taxon>Fungi</taxon>
        <taxon>Fungi incertae sedis</taxon>
        <taxon>Zoopagomycota</taxon>
        <taxon>Entomophthoromycotina</taxon>
        <taxon>Entomophthoromycetes</taxon>
        <taxon>Entomophthorales</taxon>
        <taxon>Entomophthoraceae</taxon>
        <taxon>Entomophthora</taxon>
    </lineage>
</organism>
<accession>A0ACC2TBG4</accession>
<proteinExistence type="predicted"/>
<dbReference type="Proteomes" id="UP001165960">
    <property type="component" value="Unassembled WGS sequence"/>
</dbReference>
<reference evidence="1" key="1">
    <citation type="submission" date="2022-04" db="EMBL/GenBank/DDBJ databases">
        <title>Genome of the entomopathogenic fungus Entomophthora muscae.</title>
        <authorList>
            <person name="Elya C."/>
            <person name="Lovett B.R."/>
            <person name="Lee E."/>
            <person name="Macias A.M."/>
            <person name="Hajek A.E."/>
            <person name="De Bivort B.L."/>
            <person name="Kasson M.T."/>
            <person name="De Fine Licht H.H."/>
            <person name="Stajich J.E."/>
        </authorList>
    </citation>
    <scope>NUCLEOTIDE SEQUENCE</scope>
    <source>
        <strain evidence="1">Berkeley</strain>
    </source>
</reference>